<proteinExistence type="predicted"/>
<dbReference type="AlphaFoldDB" id="U1QVH4"/>
<keyword evidence="2" id="KW-1185">Reference proteome</keyword>
<dbReference type="HOGENOM" id="CLU_3148538_0_0_11"/>
<sequence length="48" mass="4952">MLAVVDILADRHSRMVMGVVATPPWPGCLAGSTCKTARFRPSGGPVAA</sequence>
<name>U1QVH4_9ACTO</name>
<reference evidence="1 2" key="1">
    <citation type="submission" date="2013-08" db="EMBL/GenBank/DDBJ databases">
        <authorList>
            <person name="Weinstock G."/>
            <person name="Sodergren E."/>
            <person name="Wylie T."/>
            <person name="Fulton L."/>
            <person name="Fulton R."/>
            <person name="Fronick C."/>
            <person name="O'Laughlin M."/>
            <person name="Godfrey J."/>
            <person name="Miner T."/>
            <person name="Herter B."/>
            <person name="Appelbaum E."/>
            <person name="Cordes M."/>
            <person name="Lek S."/>
            <person name="Wollam A."/>
            <person name="Pepin K.H."/>
            <person name="Palsikar V.B."/>
            <person name="Mitreva M."/>
            <person name="Wilson R.K."/>
        </authorList>
    </citation>
    <scope>NUCLEOTIDE SEQUENCE [LARGE SCALE GENOMIC DNA]</scope>
    <source>
        <strain evidence="1 2">F0542</strain>
    </source>
</reference>
<evidence type="ECO:0000313" key="2">
    <source>
        <dbReference type="Proteomes" id="UP000016536"/>
    </source>
</evidence>
<protein>
    <submittedName>
        <fullName evidence="1">Uncharacterized protein</fullName>
    </submittedName>
</protein>
<organism evidence="1 2">
    <name type="scientific">Actinomyces johnsonii F0542</name>
    <dbReference type="NCBI Taxonomy" id="1321818"/>
    <lineage>
        <taxon>Bacteria</taxon>
        <taxon>Bacillati</taxon>
        <taxon>Actinomycetota</taxon>
        <taxon>Actinomycetes</taxon>
        <taxon>Actinomycetales</taxon>
        <taxon>Actinomycetaceae</taxon>
        <taxon>Actinomyces</taxon>
    </lineage>
</organism>
<comment type="caution">
    <text evidence="1">The sequence shown here is derived from an EMBL/GenBank/DDBJ whole genome shotgun (WGS) entry which is preliminary data.</text>
</comment>
<dbReference type="EMBL" id="AWSE01000017">
    <property type="protein sequence ID" value="ERH25524.1"/>
    <property type="molecule type" value="Genomic_DNA"/>
</dbReference>
<dbReference type="Proteomes" id="UP000016536">
    <property type="component" value="Unassembled WGS sequence"/>
</dbReference>
<gene>
    <name evidence="1" type="ORF">HMPREF1979_00427</name>
</gene>
<accession>U1QVH4</accession>
<evidence type="ECO:0000313" key="1">
    <source>
        <dbReference type="EMBL" id="ERH25524.1"/>
    </source>
</evidence>